<organism evidence="1 2">
    <name type="scientific">Alkalihalophilus pseudofirmus</name>
    <name type="common">Bacillus pseudofirmus</name>
    <dbReference type="NCBI Taxonomy" id="79885"/>
    <lineage>
        <taxon>Bacteria</taxon>
        <taxon>Bacillati</taxon>
        <taxon>Bacillota</taxon>
        <taxon>Bacilli</taxon>
        <taxon>Bacillales</taxon>
        <taxon>Bacillaceae</taxon>
        <taxon>Alkalihalophilus</taxon>
    </lineage>
</organism>
<accession>A0AAJ2NNG6</accession>
<dbReference type="EMBL" id="JAWJAY010000002">
    <property type="protein sequence ID" value="MDV2885606.1"/>
    <property type="molecule type" value="Genomic_DNA"/>
</dbReference>
<sequence length="222" mass="25107">MSHKKNNLCINAEKVFDWVIRPVEIERKTFFGPELEDLFEENEAFDDDFCEFLDKNPSLTTECIVLEDCLVAKEIVQAHGRQKVEVTLPSGEEVKLQKVKILISGKVKVLILDGQRCVVESKIVDFCTTETFYLCAPKGTCVHARVIDGECDVELISCNDTAILSIDIAFCLDVHVTDFIKLEIEAAYCKPRNEFPISDIVVCKPEKNPPQCPLIFPGRHTK</sequence>
<evidence type="ECO:0000313" key="2">
    <source>
        <dbReference type="Proteomes" id="UP001285636"/>
    </source>
</evidence>
<proteinExistence type="predicted"/>
<comment type="caution">
    <text evidence="1">The sequence shown here is derived from an EMBL/GenBank/DDBJ whole genome shotgun (WGS) entry which is preliminary data.</text>
</comment>
<evidence type="ECO:0000313" key="1">
    <source>
        <dbReference type="EMBL" id="MDV2885606.1"/>
    </source>
</evidence>
<dbReference type="Proteomes" id="UP001285636">
    <property type="component" value="Unassembled WGS sequence"/>
</dbReference>
<dbReference type="AlphaFoldDB" id="A0AAJ2NNG6"/>
<dbReference type="RefSeq" id="WP_022628506.1">
    <property type="nucleotide sequence ID" value="NZ_CP144224.1"/>
</dbReference>
<reference evidence="1" key="1">
    <citation type="submission" date="2023-10" db="EMBL/GenBank/DDBJ databases">
        <title>Screening of Alkalihalophilus pseudofirmusBZ-TG-HK211 and Its Alleviation of Salt Stress on Rapeseed Growth.</title>
        <authorList>
            <person name="Zhao B."/>
            <person name="Guo T."/>
        </authorList>
    </citation>
    <scope>NUCLEOTIDE SEQUENCE</scope>
    <source>
        <strain evidence="1">BZ-TG-HK211</strain>
    </source>
</reference>
<protein>
    <submittedName>
        <fullName evidence="1">Uncharacterized protein</fullName>
    </submittedName>
</protein>
<name>A0AAJ2NNG6_ALKPS</name>
<gene>
    <name evidence="1" type="ORF">RYX45_10495</name>
</gene>